<evidence type="ECO:0000313" key="2">
    <source>
        <dbReference type="Proteomes" id="UP000278983"/>
    </source>
</evidence>
<dbReference type="OrthoDB" id="1523789at2"/>
<dbReference type="InterPro" id="IPR009045">
    <property type="entry name" value="Zn_M74/Hedgehog-like"/>
</dbReference>
<comment type="caution">
    <text evidence="1">The sequence shown here is derived from an EMBL/GenBank/DDBJ whole genome shotgun (WGS) entry which is preliminary data.</text>
</comment>
<keyword evidence="2" id="KW-1185">Reference proteome</keyword>
<dbReference type="SUPFAM" id="SSF55166">
    <property type="entry name" value="Hedgehog/DD-peptidase"/>
    <property type="match status" value="1"/>
</dbReference>
<protein>
    <submittedName>
        <fullName evidence="1">Uncharacterized protein</fullName>
    </submittedName>
</protein>
<organism evidence="1 2">
    <name type="scientific">Prevotella koreensis</name>
    <dbReference type="NCBI Taxonomy" id="2490854"/>
    <lineage>
        <taxon>Bacteria</taxon>
        <taxon>Pseudomonadati</taxon>
        <taxon>Bacteroidota</taxon>
        <taxon>Bacteroidia</taxon>
        <taxon>Bacteroidales</taxon>
        <taxon>Prevotellaceae</taxon>
        <taxon>Prevotella</taxon>
    </lineage>
</organism>
<reference evidence="1 2" key="1">
    <citation type="submission" date="2018-12" db="EMBL/GenBank/DDBJ databases">
        <title>Genome sequencing of Prevotella sp. KCOM 3155 (= JS262).</title>
        <authorList>
            <person name="Kook J.-K."/>
            <person name="Park S.-N."/>
            <person name="Lim Y.K."/>
        </authorList>
    </citation>
    <scope>NUCLEOTIDE SEQUENCE [LARGE SCALE GENOMIC DNA]</scope>
    <source>
        <strain evidence="1 2">KCOM 3155</strain>
    </source>
</reference>
<gene>
    <name evidence="1" type="ORF">EHV08_02235</name>
</gene>
<name>A0A432LHQ4_9BACT</name>
<sequence length="266" mass="30139">MKFYITKNRFLGGFGIVVILLALVRCIFPDIATPVAKVHGGDGNDSAIVAEAKHDNTNSEMTEQETKPLSVNSTKFFDDSGNLLKHKILSVRNYNEAFPDSNALQLLSAQKWGVKPVEHRADAENAKTGLVYIGANPYYNIDPMRQSIPYLVPRAAELLNDIGRIFFDSLQIKGLPLNRFIVTSATRTREDVAKLRRHNRNATENSCHMYGTTFDISYTRYNPVSESVGNDKLKWVLSEVLRDMRENGRCYVKYEVKQSCFHITTR</sequence>
<dbReference type="EMBL" id="RYYU01000001">
    <property type="protein sequence ID" value="RUL58705.1"/>
    <property type="molecule type" value="Genomic_DNA"/>
</dbReference>
<dbReference type="AlphaFoldDB" id="A0A432LHQ4"/>
<accession>A0A432LHQ4</accession>
<proteinExistence type="predicted"/>
<evidence type="ECO:0000313" key="1">
    <source>
        <dbReference type="EMBL" id="RUL58705.1"/>
    </source>
</evidence>
<dbReference type="RefSeq" id="WP_126677801.1">
    <property type="nucleotide sequence ID" value="NZ_RYYU01000001.1"/>
</dbReference>
<dbReference type="InterPro" id="IPR043769">
    <property type="entry name" value="DUF5715"/>
</dbReference>
<dbReference type="Pfam" id="PF18979">
    <property type="entry name" value="DUF5715"/>
    <property type="match status" value="1"/>
</dbReference>
<dbReference type="Proteomes" id="UP000278983">
    <property type="component" value="Unassembled WGS sequence"/>
</dbReference>